<organism evidence="2 3">
    <name type="scientific">Motilibacter deserti</name>
    <dbReference type="NCBI Taxonomy" id="2714956"/>
    <lineage>
        <taxon>Bacteria</taxon>
        <taxon>Bacillati</taxon>
        <taxon>Actinomycetota</taxon>
        <taxon>Actinomycetes</taxon>
        <taxon>Motilibacterales</taxon>
        <taxon>Motilibacteraceae</taxon>
        <taxon>Motilibacter</taxon>
    </lineage>
</organism>
<accession>A0ABX0GZ31</accession>
<evidence type="ECO:0000313" key="3">
    <source>
        <dbReference type="Proteomes" id="UP000800981"/>
    </source>
</evidence>
<gene>
    <name evidence="2" type="ORF">G9H71_20670</name>
</gene>
<dbReference type="Pfam" id="PF11228">
    <property type="entry name" value="DUF3027"/>
    <property type="match status" value="1"/>
</dbReference>
<protein>
    <submittedName>
        <fullName evidence="2">DUF3027 domain-containing protein</fullName>
    </submittedName>
</protein>
<feature type="region of interest" description="Disordered" evidence="1">
    <location>
        <begin position="117"/>
        <end position="142"/>
    </location>
</feature>
<evidence type="ECO:0000313" key="2">
    <source>
        <dbReference type="EMBL" id="NHC16204.1"/>
    </source>
</evidence>
<dbReference type="EMBL" id="JAANNP010000108">
    <property type="protein sequence ID" value="NHC16204.1"/>
    <property type="molecule type" value="Genomic_DNA"/>
</dbReference>
<dbReference type="Proteomes" id="UP000800981">
    <property type="component" value="Unassembled WGS sequence"/>
</dbReference>
<feature type="compositionally biased region" description="Low complexity" evidence="1">
    <location>
        <begin position="27"/>
        <end position="69"/>
    </location>
</feature>
<keyword evidence="3" id="KW-1185">Reference proteome</keyword>
<reference evidence="2 3" key="1">
    <citation type="submission" date="2020-03" db="EMBL/GenBank/DDBJ databases">
        <title>Two novel Motilibacter sp.</title>
        <authorList>
            <person name="Liu S."/>
        </authorList>
    </citation>
    <scope>NUCLEOTIDE SEQUENCE [LARGE SCALE GENOMIC DNA]</scope>
    <source>
        <strain evidence="2 3">E257</strain>
    </source>
</reference>
<sequence>MRRHPTRPRAPSSEAAVPAARAALRAWSAAPGSSRLWRLARASRPLRSSRPSRPRSAAGSPPSSSSSRGPAPPGALPPGASCPLPVLTLQSCRDHRPRCGRSADTCPDGCEDGPVEALPIDAAPSGEPTREDAPRRAPRARKPALDSVLAAAVDVARAVAEELAEGEPVGEHLGATVEGDRLVSHEFACLTPGYVGWRWSVVLARAPRQRQPTVVESALLPGPEALLPPAWVPWSERLQPGDLGVGDILPTTADDPRLAPGWSDSSLRPEDEDVAARWELGLGRARVLSLEGRAEAAERWYAGDGGPDAPIAQAAPAHCASCGFFVPLAGSMRLVFGACSNVYSPSDGRIVSVDHGCGAHSEAAVLPAPPAPPEPVLDETGVEVVSVRPPEPVVVPEHGEGSVDDATPAEELGHS</sequence>
<proteinExistence type="predicted"/>
<feature type="region of interest" description="Disordered" evidence="1">
    <location>
        <begin position="389"/>
        <end position="415"/>
    </location>
</feature>
<dbReference type="InterPro" id="IPR021391">
    <property type="entry name" value="DUF3027"/>
</dbReference>
<name>A0ABX0GZ31_9ACTN</name>
<evidence type="ECO:0000256" key="1">
    <source>
        <dbReference type="SAM" id="MobiDB-lite"/>
    </source>
</evidence>
<feature type="region of interest" description="Disordered" evidence="1">
    <location>
        <begin position="27"/>
        <end position="82"/>
    </location>
</feature>
<comment type="caution">
    <text evidence="2">The sequence shown here is derived from an EMBL/GenBank/DDBJ whole genome shotgun (WGS) entry which is preliminary data.</text>
</comment>